<sequence>MSLPSLLIRFSLVFIVSYFVVMVLMIFIIALLQLPPVFETFVPYVLVWVVSFYVINQYHEKNRQILSKNQRWKIIFLLTITALLIGLAFNTPVYSEDMARDIQRLLFGILFSLPAYAVLIWSAEYRASKRLLKNYPELKNTLSK</sequence>
<keyword evidence="1" id="KW-0472">Membrane</keyword>
<dbReference type="InterPro" id="IPR047730">
    <property type="entry name" value="ABZJ_00895-like"/>
</dbReference>
<gene>
    <name evidence="2" type="ORF">MNBD_GAMMA04-1432</name>
</gene>
<name>A0A3B0WK02_9ZZZZ</name>
<feature type="transmembrane region" description="Helical" evidence="1">
    <location>
        <begin position="105"/>
        <end position="123"/>
    </location>
</feature>
<feature type="transmembrane region" description="Helical" evidence="1">
    <location>
        <begin position="12"/>
        <end position="32"/>
    </location>
</feature>
<organism evidence="2">
    <name type="scientific">hydrothermal vent metagenome</name>
    <dbReference type="NCBI Taxonomy" id="652676"/>
    <lineage>
        <taxon>unclassified sequences</taxon>
        <taxon>metagenomes</taxon>
        <taxon>ecological metagenomes</taxon>
    </lineage>
</organism>
<protein>
    <submittedName>
        <fullName evidence="2">Uncharacterized protein</fullName>
    </submittedName>
</protein>
<dbReference type="EMBL" id="UOFB01000376">
    <property type="protein sequence ID" value="VAW49749.1"/>
    <property type="molecule type" value="Genomic_DNA"/>
</dbReference>
<accession>A0A3B0WK02</accession>
<feature type="transmembrane region" description="Helical" evidence="1">
    <location>
        <begin position="38"/>
        <end position="55"/>
    </location>
</feature>
<keyword evidence="1" id="KW-1133">Transmembrane helix</keyword>
<proteinExistence type="predicted"/>
<feature type="transmembrane region" description="Helical" evidence="1">
    <location>
        <begin position="75"/>
        <end position="93"/>
    </location>
</feature>
<evidence type="ECO:0000256" key="1">
    <source>
        <dbReference type="SAM" id="Phobius"/>
    </source>
</evidence>
<evidence type="ECO:0000313" key="2">
    <source>
        <dbReference type="EMBL" id="VAW49749.1"/>
    </source>
</evidence>
<dbReference type="NCBIfam" id="NF038216">
    <property type="entry name" value="ABZJ_00895_fam"/>
    <property type="match status" value="1"/>
</dbReference>
<keyword evidence="1" id="KW-0812">Transmembrane</keyword>
<reference evidence="2" key="1">
    <citation type="submission" date="2018-06" db="EMBL/GenBank/DDBJ databases">
        <authorList>
            <person name="Zhirakovskaya E."/>
        </authorList>
    </citation>
    <scope>NUCLEOTIDE SEQUENCE</scope>
</reference>
<dbReference type="AlphaFoldDB" id="A0A3B0WK02"/>